<evidence type="ECO:0000256" key="2">
    <source>
        <dbReference type="ARBA" id="ARBA00012652"/>
    </source>
</evidence>
<dbReference type="GO" id="GO:0005975">
    <property type="term" value="P:carbohydrate metabolic process"/>
    <property type="evidence" value="ECO:0007669"/>
    <property type="project" value="InterPro"/>
</dbReference>
<dbReference type="Pfam" id="PF17389">
    <property type="entry name" value="Bac_rhamnosid6H"/>
    <property type="match status" value="1"/>
</dbReference>
<dbReference type="Pfam" id="PF17390">
    <property type="entry name" value="Bac_rhamnosid_C"/>
    <property type="match status" value="1"/>
</dbReference>
<dbReference type="Gene3D" id="1.50.10.10">
    <property type="match status" value="1"/>
</dbReference>
<evidence type="ECO:0000256" key="3">
    <source>
        <dbReference type="ARBA" id="ARBA00022801"/>
    </source>
</evidence>
<accession>A0A2V3PKX1</accession>
<sequence length="770" mass="88208">MILRNLILSVLLLISIFAFAEEEPQWKARWMSIDECQSEPNTWLNFRKTVNLTTVPQSVKAYIAADSKYWLWINGEQVVFEGSLKRGPSPTDTYYDEVDLASYLKPGKNLISIRLWYFGKQGFSHNSSGKAGLLFDCQAPGIEILSGDNWEACIDDAFGTCDEPNPNYRLSESNILYDARKDKGRWQLSDGQVKGMQGTTEQGEAGVAPWGKLVRRPIPLWKDYGLKEYVSVERRGDTLICKLPYNAQITPYFKIKAKEGVKINLFTDHYHIYNGNVPNIRAKYITREGVQEYENPGWINGHNMYYIIPKEVEVLQLQYRETGYDCNFSGKFECSDDFLNQLWIKAQRTLYVTIRDTYMDCPERERCQWTGDAVNESGETFYALSPSSHALTKKWLLELAGWQKKDSVLYAPVPAGNWRKELPSQVLASVGYYGLWNYYLHTNDKQTLKDVYPVFAKYLSLYSMTKDNVLEPRFGGWYWGDWGDNCDMDLLTNAWYYLAIKGMYLVAEELGFESDSNDYKEKMLNIRKSFNEYFWNGSEYRTPSYKKKTDDRGQALAVVAGLADKEKYPALLKVFQNEQHASPYMEKYVFEAMMIMGYDKEALARHKSRFSEMVYWSGLTTLFEHFHMGSGGFKGGSVNHAWSGGGLTISSQYITGIEPLEAGYKTFKVMPRTTGLSHAKAVVPSVKGEITAEFTDAIKTFSLQTNVPKGTAAILGVPIKGIKQIEINKKVVWKNGKYIPNDLASEWKNVYNEHICFLVRNGKYKIIAHK</sequence>
<dbReference type="AlphaFoldDB" id="A0A2V3PKX1"/>
<comment type="caution">
    <text evidence="7">The sequence shown here is derived from an EMBL/GenBank/DDBJ whole genome shotgun (WGS) entry which is preliminary data.</text>
</comment>
<evidence type="ECO:0000259" key="6">
    <source>
        <dbReference type="Pfam" id="PF17390"/>
    </source>
</evidence>
<dbReference type="InterPro" id="IPR012341">
    <property type="entry name" value="6hp_glycosidase-like_sf"/>
</dbReference>
<dbReference type="Gene3D" id="2.60.120.260">
    <property type="entry name" value="Galactose-binding domain-like"/>
    <property type="match status" value="1"/>
</dbReference>
<dbReference type="InterPro" id="IPR016007">
    <property type="entry name" value="Alpha_rhamnosid"/>
</dbReference>
<feature type="chain" id="PRO_5015966623" description="alpha-L-rhamnosidase" evidence="4">
    <location>
        <begin position="21"/>
        <end position="770"/>
    </location>
</feature>
<dbReference type="InterPro" id="IPR035398">
    <property type="entry name" value="Bac_rhamnosid_C"/>
</dbReference>
<reference evidence="7 8" key="1">
    <citation type="submission" date="2018-03" db="EMBL/GenBank/DDBJ databases">
        <title>Genomic Encyclopedia of Archaeal and Bacterial Type Strains, Phase II (KMG-II): from individual species to whole genera.</title>
        <authorList>
            <person name="Goeker M."/>
        </authorList>
    </citation>
    <scope>NUCLEOTIDE SEQUENCE [LARGE SCALE GENOMIC DNA]</scope>
    <source>
        <strain evidence="7 8">DSM 100214</strain>
    </source>
</reference>
<protein>
    <recommendedName>
        <fullName evidence="2">alpha-L-rhamnosidase</fullName>
        <ecNumber evidence="2">3.2.1.40</ecNumber>
    </recommendedName>
</protein>
<name>A0A2V3PKX1_9BACT</name>
<evidence type="ECO:0000259" key="5">
    <source>
        <dbReference type="Pfam" id="PF17389"/>
    </source>
</evidence>
<gene>
    <name evidence="7" type="ORF">CLV62_13414</name>
</gene>
<feature type="domain" description="Alpha-L-rhamnosidase six-hairpin glycosidase" evidence="5">
    <location>
        <begin position="330"/>
        <end position="644"/>
    </location>
</feature>
<evidence type="ECO:0000256" key="1">
    <source>
        <dbReference type="ARBA" id="ARBA00001445"/>
    </source>
</evidence>
<feature type="domain" description="Alpha-L-rhamnosidase C-terminal" evidence="6">
    <location>
        <begin position="656"/>
        <end position="722"/>
    </location>
</feature>
<evidence type="ECO:0000313" key="7">
    <source>
        <dbReference type="EMBL" id="PXV59959.1"/>
    </source>
</evidence>
<keyword evidence="8" id="KW-1185">Reference proteome</keyword>
<dbReference type="SUPFAM" id="SSF48208">
    <property type="entry name" value="Six-hairpin glycosidases"/>
    <property type="match status" value="1"/>
</dbReference>
<dbReference type="EMBL" id="QICL01000034">
    <property type="protein sequence ID" value="PXV59959.1"/>
    <property type="molecule type" value="Genomic_DNA"/>
</dbReference>
<dbReference type="GO" id="GO:0030596">
    <property type="term" value="F:alpha-L-rhamnosidase activity"/>
    <property type="evidence" value="ECO:0007669"/>
    <property type="project" value="UniProtKB-EC"/>
</dbReference>
<keyword evidence="3" id="KW-0378">Hydrolase</keyword>
<evidence type="ECO:0000313" key="8">
    <source>
        <dbReference type="Proteomes" id="UP000247973"/>
    </source>
</evidence>
<dbReference type="PANTHER" id="PTHR33307:SF6">
    <property type="entry name" value="ALPHA-RHAMNOSIDASE (EUROFUNG)-RELATED"/>
    <property type="match status" value="1"/>
</dbReference>
<dbReference type="InterPro" id="IPR008928">
    <property type="entry name" value="6-hairpin_glycosidase_sf"/>
</dbReference>
<keyword evidence="4" id="KW-0732">Signal</keyword>
<organism evidence="7 8">
    <name type="scientific">Dysgonomonas alginatilytica</name>
    <dbReference type="NCBI Taxonomy" id="1605892"/>
    <lineage>
        <taxon>Bacteria</taxon>
        <taxon>Pseudomonadati</taxon>
        <taxon>Bacteroidota</taxon>
        <taxon>Bacteroidia</taxon>
        <taxon>Bacteroidales</taxon>
        <taxon>Dysgonomonadaceae</taxon>
        <taxon>Dysgonomonas</taxon>
    </lineage>
</organism>
<evidence type="ECO:0000256" key="4">
    <source>
        <dbReference type="SAM" id="SignalP"/>
    </source>
</evidence>
<dbReference type="Gene3D" id="2.60.420.10">
    <property type="entry name" value="Maltose phosphorylase, domain 3"/>
    <property type="match status" value="1"/>
</dbReference>
<proteinExistence type="predicted"/>
<dbReference type="PANTHER" id="PTHR33307">
    <property type="entry name" value="ALPHA-RHAMNOSIDASE (EUROFUNG)"/>
    <property type="match status" value="1"/>
</dbReference>
<dbReference type="InterPro" id="IPR035396">
    <property type="entry name" value="Bac_rhamnosid6H"/>
</dbReference>
<feature type="signal peptide" evidence="4">
    <location>
        <begin position="1"/>
        <end position="20"/>
    </location>
</feature>
<comment type="catalytic activity">
    <reaction evidence="1">
        <text>Hydrolysis of terminal non-reducing alpha-L-rhamnose residues in alpha-L-rhamnosides.</text>
        <dbReference type="EC" id="3.2.1.40"/>
    </reaction>
</comment>
<dbReference type="OrthoDB" id="9815108at2"/>
<dbReference type="EC" id="3.2.1.40" evidence="2"/>
<dbReference type="Proteomes" id="UP000247973">
    <property type="component" value="Unassembled WGS sequence"/>
</dbReference>